<feature type="region of interest" description="Disordered" evidence="1">
    <location>
        <begin position="1"/>
        <end position="52"/>
    </location>
</feature>
<dbReference type="EMBL" id="DF973219">
    <property type="protein sequence ID" value="GAU20768.1"/>
    <property type="molecule type" value="Genomic_DNA"/>
</dbReference>
<dbReference type="Proteomes" id="UP000242715">
    <property type="component" value="Unassembled WGS sequence"/>
</dbReference>
<gene>
    <name evidence="2" type="ORF">TSUD_84860</name>
</gene>
<sequence>MSMPSGGDSLTQDCGDSGSALQPPKKAKVEEDNSSVPMLQDSDSDLNHFEFN</sequence>
<proteinExistence type="predicted"/>
<evidence type="ECO:0000256" key="1">
    <source>
        <dbReference type="SAM" id="MobiDB-lite"/>
    </source>
</evidence>
<reference evidence="3" key="1">
    <citation type="journal article" date="2017" name="Front. Plant Sci.">
        <title>Climate Clever Clovers: New Paradigm to Reduce the Environmental Footprint of Ruminants by Breeding Low Methanogenic Forages Utilizing Haplotype Variation.</title>
        <authorList>
            <person name="Kaur P."/>
            <person name="Appels R."/>
            <person name="Bayer P.E."/>
            <person name="Keeble-Gagnere G."/>
            <person name="Wang J."/>
            <person name="Hirakawa H."/>
            <person name="Shirasawa K."/>
            <person name="Vercoe P."/>
            <person name="Stefanova K."/>
            <person name="Durmic Z."/>
            <person name="Nichols P."/>
            <person name="Revell C."/>
            <person name="Isobe S.N."/>
            <person name="Edwards D."/>
            <person name="Erskine W."/>
        </authorList>
    </citation>
    <scope>NUCLEOTIDE SEQUENCE [LARGE SCALE GENOMIC DNA]</scope>
    <source>
        <strain evidence="3">cv. Daliak</strain>
    </source>
</reference>
<organism evidence="2 3">
    <name type="scientific">Trifolium subterraneum</name>
    <name type="common">Subterranean clover</name>
    <dbReference type="NCBI Taxonomy" id="3900"/>
    <lineage>
        <taxon>Eukaryota</taxon>
        <taxon>Viridiplantae</taxon>
        <taxon>Streptophyta</taxon>
        <taxon>Embryophyta</taxon>
        <taxon>Tracheophyta</taxon>
        <taxon>Spermatophyta</taxon>
        <taxon>Magnoliopsida</taxon>
        <taxon>eudicotyledons</taxon>
        <taxon>Gunneridae</taxon>
        <taxon>Pentapetalae</taxon>
        <taxon>rosids</taxon>
        <taxon>fabids</taxon>
        <taxon>Fabales</taxon>
        <taxon>Fabaceae</taxon>
        <taxon>Papilionoideae</taxon>
        <taxon>50 kb inversion clade</taxon>
        <taxon>NPAAA clade</taxon>
        <taxon>Hologalegina</taxon>
        <taxon>IRL clade</taxon>
        <taxon>Trifolieae</taxon>
        <taxon>Trifolium</taxon>
    </lineage>
</organism>
<dbReference type="AlphaFoldDB" id="A0A2Z6MDW6"/>
<accession>A0A2Z6MDW6</accession>
<evidence type="ECO:0000313" key="3">
    <source>
        <dbReference type="Proteomes" id="UP000242715"/>
    </source>
</evidence>
<protein>
    <submittedName>
        <fullName evidence="2">Uncharacterized protein</fullName>
    </submittedName>
</protein>
<name>A0A2Z6MDW6_TRISU</name>
<keyword evidence="3" id="KW-1185">Reference proteome</keyword>
<evidence type="ECO:0000313" key="2">
    <source>
        <dbReference type="EMBL" id="GAU20768.1"/>
    </source>
</evidence>